<organism evidence="1 2">
    <name type="scientific">Cymbomonas tetramitiformis</name>
    <dbReference type="NCBI Taxonomy" id="36881"/>
    <lineage>
        <taxon>Eukaryota</taxon>
        <taxon>Viridiplantae</taxon>
        <taxon>Chlorophyta</taxon>
        <taxon>Pyramimonadophyceae</taxon>
        <taxon>Pyramimonadales</taxon>
        <taxon>Pyramimonadaceae</taxon>
        <taxon>Cymbomonas</taxon>
    </lineage>
</organism>
<evidence type="ECO:0000313" key="1">
    <source>
        <dbReference type="EMBL" id="KAK3264615.1"/>
    </source>
</evidence>
<protein>
    <submittedName>
        <fullName evidence="1">Uncharacterized protein</fullName>
    </submittedName>
</protein>
<reference evidence="1 2" key="1">
    <citation type="journal article" date="2015" name="Genome Biol. Evol.">
        <title>Comparative Genomics of a Bacterivorous Green Alga Reveals Evolutionary Causalities and Consequences of Phago-Mixotrophic Mode of Nutrition.</title>
        <authorList>
            <person name="Burns J.A."/>
            <person name="Paasch A."/>
            <person name="Narechania A."/>
            <person name="Kim E."/>
        </authorList>
    </citation>
    <scope>NUCLEOTIDE SEQUENCE [LARGE SCALE GENOMIC DNA]</scope>
    <source>
        <strain evidence="1 2">PLY_AMNH</strain>
    </source>
</reference>
<accession>A0AAE0FS39</accession>
<keyword evidence="2" id="KW-1185">Reference proteome</keyword>
<feature type="non-terminal residue" evidence="1">
    <location>
        <position position="1"/>
    </location>
</feature>
<evidence type="ECO:0000313" key="2">
    <source>
        <dbReference type="Proteomes" id="UP001190700"/>
    </source>
</evidence>
<name>A0AAE0FS39_9CHLO</name>
<proteinExistence type="predicted"/>
<gene>
    <name evidence="1" type="ORF">CYMTET_26659</name>
</gene>
<dbReference type="Proteomes" id="UP001190700">
    <property type="component" value="Unassembled WGS sequence"/>
</dbReference>
<dbReference type="EMBL" id="LGRX02014446">
    <property type="protein sequence ID" value="KAK3264615.1"/>
    <property type="molecule type" value="Genomic_DNA"/>
</dbReference>
<dbReference type="AlphaFoldDB" id="A0AAE0FS39"/>
<comment type="caution">
    <text evidence="1">The sequence shown here is derived from an EMBL/GenBank/DDBJ whole genome shotgun (WGS) entry which is preliminary data.</text>
</comment>
<sequence>TVLDACYDDHAAAACDAGECTVHADCPFGYFCALTGDAASAQSVCAPCQMCAGCFSEFDAGIINGWLWSTTLLRPAEPTCGHCMCNTDYIDPAQPQCNFSVTYNNECDIECWDTTGNWDNRLCYAEDFDDPHACGEKSMVPLGSTSDEYRMALCCEPAPMNATMEFDVFLYSTPDTAEGVIPSSDWDGTNTVLQRRINDGNKVMIGLLLHVTQYGVANCSSDRWYKLEDTCRAGDVDGVDPSELESYGQWSYGVDTLFQEGSNLYEEYNGEELVANQDKYYPDPEDVNEFGVPYGFKAFHMEGLEPGYPVLLDINVQASRAKKLLEFYQDSNFIDPSFKQLRAEMITYNPEAGLFGKYIVTFNNNQGGDITVLNDLQVFTMEYLEGPVNIFRLVLEGLFVLMFLKSLCGWSLSRLFS</sequence>